<dbReference type="Pfam" id="PF00975">
    <property type="entry name" value="Thioesterase"/>
    <property type="match status" value="1"/>
</dbReference>
<feature type="transmembrane region" description="Helical" evidence="5">
    <location>
        <begin position="1642"/>
        <end position="1662"/>
    </location>
</feature>
<dbReference type="SUPFAM" id="SSF56801">
    <property type="entry name" value="Acetyl-CoA synthetase-like"/>
    <property type="match status" value="1"/>
</dbReference>
<dbReference type="Pfam" id="PF00550">
    <property type="entry name" value="PP-binding"/>
    <property type="match status" value="1"/>
</dbReference>
<feature type="transmembrane region" description="Helical" evidence="5">
    <location>
        <begin position="1832"/>
        <end position="1856"/>
    </location>
</feature>
<dbReference type="SMART" id="SM00823">
    <property type="entry name" value="PKS_PP"/>
    <property type="match status" value="1"/>
</dbReference>
<feature type="transmembrane region" description="Helical" evidence="5">
    <location>
        <begin position="1708"/>
        <end position="1734"/>
    </location>
</feature>
<name>A0ABW2P2A4_9ACTN</name>
<dbReference type="Gene3D" id="3.30.300.30">
    <property type="match status" value="1"/>
</dbReference>
<keyword evidence="3" id="KW-0597">Phosphoprotein</keyword>
<evidence type="ECO:0000256" key="4">
    <source>
        <dbReference type="SAM" id="MobiDB-lite"/>
    </source>
</evidence>
<dbReference type="PANTHER" id="PTHR45527">
    <property type="entry name" value="NONRIBOSOMAL PEPTIDE SYNTHETASE"/>
    <property type="match status" value="1"/>
</dbReference>
<dbReference type="CDD" id="cd19531">
    <property type="entry name" value="LCL_NRPS-like"/>
    <property type="match status" value="1"/>
</dbReference>
<sequence>MSGTRTGAGERPATEDEPTVHDGLPTGGEPPGDRNGRPASQNQPPTTPDGPPAGQDVPTGGRDGLSATKRELLARRLRKGAAAPPRRTILARPAGEPPVLSHAQERLWFLEQFAPGTTQLTIPLRLRLRGPLDPDRLAAALAGVAAGHDVLRTRYPATWDGRPEAVTDDAAPLPLTVRDAPGEAAAKALAEEFLSVPFDLASGPVARALLVRLAEDDHVLVIGVHHIAADGWSAELLVGEVFARYEGTVPAAPEVGYGDYAAWQRSLEPPRRELAFWRERLAGLEPLDLPTDLPRPPERTYAGAAHAFPLGAELTGTLARLGREHRATPYMTVLAALGALLGRYAGATDVAVGSPVAGRRLPELDGVIGCFVNMLTMRVDLSGDPSFGELLDRVRDMSVDAFAHQDLPFEQLVAELDLPRDVSRSPLFGVIFAMQNYRTGAVRPPGGLSVADFPVDAWATRYDLELYLADDSEGGLSGLLVYNTDLFEAATVERLAEHLRTLLERVAARPELPLSRVDLLTEDERRLVVDGWNDTATEYPGEATLHGPIAARAASTPDAVAVRFEGRSLSYRELDAAATRVAHTLRGLGVGVGSVVAVCAERSLELLPGLLGVLKAGAAYLPVDPDYPADRVSFMLADAAPAVLLTQRRIRPTLPDTTARVLDLDDVLDPDAWTGASGPLPEVRPGDVAYVIYTSGSTGRPKGVPNTHGGIANRLDWMQDRFGLDAGDVVAQKTPLSFDVSVWELFWPLRQGARMVLATPGGHKDPAYLRKLIVTEGVTTAHFVPSMLAVFLGEAGGAGAAGAGDMARAASMAGAKSMTGMTGMTGAGGCGSLRRVICSGEELPADLARRCVAALPSAELHNLYGPTEAAVDVSAWHCRPAALAGLARVPIGAPIANTALYVLGESMDPAPIGVPGELHIGGAGLARGYLNRPALTADRFVPDPFGPAGSRLYRTGDLVRRRPDGALEFLGRLDTQVKLRGLRIELGEIEAALRALPDVRDAAVIVREDRLVAYLVPDGADVSAVRAELKKTLPDYMVPSGYVGLAALPLSPNGKLDRRALPAPVAGRDAAVEFAPPVTPTELAIAEIWSELLGVETVGLDDDFFDLGGHSLLAIQVVARLRGRVDGQVGVMDVFKHPTVRELAALADVPAERRGPRELLHRLTAAGSTTPVVSYVCVPYGGGSAVVYQPLADALPDGHALWSVAIPGHDVGVDEGTLPFDDLAEACVREILDKVEGPVILYGHCGVGSALTVELSRRLEAAGRDLVAVYIGGIFPFARPRGALLSRISRLAEAERLRGDQRYVNWLISMGLEMGDIDPAQARRIVRNMRRDSREAEDYYSRLLEGGADRLRAPVISVVGTEDPATDYYQERFREWHFLTPATAVVVLAEAGHFFLKYRAEELAEIVTTTHQTLTITHQTLTTPGPDVTAPGLAEPGVTAPHRAPAEPGPGDDTTSHQASAEPQPGDGRAREPEATWWLHDTSRSDTPVTSGGVRPSIPRFLAVALSQLTSVVGSALTEFAVPLWVYTTTGSVAMFALMAVVGLVPGLLTAPVAGAIVDRASRRRVMLAGDVAAFSIQLAFGVLLWTGHLSVGLIYPLLGCLSVALTFQRIAYMSAVPQLVPKHYLGHAVGIMQLGNGTAQLLVPIFAVGLLAGIGLGGILVLDVASYAVAIVTLLAVRFPATMPWRRRESIKAEILGGLRYSLGHRGFVAMLLFFVVLNVFLSPLLLMFSPLVLSFAGLADVGRIAFLAGVGTFAGALIMIVWGGPRRMRLRGVLLCTLVLGCFCLVTGLRADLTVIAVGVCGMTLWITLLNGIYTTIVQVKVPQRFHGRVFAMNTLIAWSTLPIGFGLVAPYAAAVLDPLLARGGALAPTVGALLGTGPGRGIGLMYVLFGAVIVLIVLVATRVPALARFDQEVPDAVADDLVGVQALRGSTPTRTETTEA</sequence>
<dbReference type="SUPFAM" id="SSF103473">
    <property type="entry name" value="MFS general substrate transporter"/>
    <property type="match status" value="1"/>
</dbReference>
<dbReference type="InterPro" id="IPR023213">
    <property type="entry name" value="CAT-like_dom_sf"/>
</dbReference>
<dbReference type="InterPro" id="IPR036736">
    <property type="entry name" value="ACP-like_sf"/>
</dbReference>
<evidence type="ECO:0000256" key="3">
    <source>
        <dbReference type="ARBA" id="ARBA00022553"/>
    </source>
</evidence>
<feature type="transmembrane region" description="Helical" evidence="5">
    <location>
        <begin position="1797"/>
        <end position="1820"/>
    </location>
</feature>
<dbReference type="InterPro" id="IPR009081">
    <property type="entry name" value="PP-bd_ACP"/>
</dbReference>
<feature type="region of interest" description="Disordered" evidence="4">
    <location>
        <begin position="77"/>
        <end position="97"/>
    </location>
</feature>
<feature type="domain" description="Carrier" evidence="6">
    <location>
        <begin position="1076"/>
        <end position="1151"/>
    </location>
</feature>
<keyword evidence="2" id="KW-0596">Phosphopantetheine</keyword>
<dbReference type="PROSITE" id="PS00455">
    <property type="entry name" value="AMP_BINDING"/>
    <property type="match status" value="1"/>
</dbReference>
<dbReference type="Proteomes" id="UP001596496">
    <property type="component" value="Unassembled WGS sequence"/>
</dbReference>
<dbReference type="InterPro" id="IPR011701">
    <property type="entry name" value="MFS"/>
</dbReference>
<feature type="transmembrane region" description="Helical" evidence="5">
    <location>
        <begin position="1886"/>
        <end position="1904"/>
    </location>
</feature>
<dbReference type="CDD" id="cd06173">
    <property type="entry name" value="MFS_MefA_like"/>
    <property type="match status" value="1"/>
</dbReference>
<dbReference type="Gene3D" id="3.40.50.1820">
    <property type="entry name" value="alpha/beta hydrolase"/>
    <property type="match status" value="1"/>
</dbReference>
<dbReference type="PANTHER" id="PTHR45527:SF1">
    <property type="entry name" value="FATTY ACID SYNTHASE"/>
    <property type="match status" value="1"/>
</dbReference>
<accession>A0ABW2P2A4</accession>
<dbReference type="PROSITE" id="PS50075">
    <property type="entry name" value="CARRIER"/>
    <property type="match status" value="1"/>
</dbReference>
<keyword evidence="8" id="KW-1185">Reference proteome</keyword>
<dbReference type="Gene3D" id="3.40.50.980">
    <property type="match status" value="2"/>
</dbReference>
<organism evidence="7 8">
    <name type="scientific">Sphaerisporangium rhizosphaerae</name>
    <dbReference type="NCBI Taxonomy" id="2269375"/>
    <lineage>
        <taxon>Bacteria</taxon>
        <taxon>Bacillati</taxon>
        <taxon>Actinomycetota</taxon>
        <taxon>Actinomycetes</taxon>
        <taxon>Streptosporangiales</taxon>
        <taxon>Streptosporangiaceae</taxon>
        <taxon>Sphaerisporangium</taxon>
    </lineage>
</organism>
<dbReference type="InterPro" id="IPR036259">
    <property type="entry name" value="MFS_trans_sf"/>
</dbReference>
<dbReference type="Gene3D" id="3.30.559.10">
    <property type="entry name" value="Chloramphenicol acetyltransferase-like domain"/>
    <property type="match status" value="1"/>
</dbReference>
<dbReference type="RefSeq" id="WP_380825677.1">
    <property type="nucleotide sequence ID" value="NZ_JBHTCG010000005.1"/>
</dbReference>
<evidence type="ECO:0000256" key="1">
    <source>
        <dbReference type="ARBA" id="ARBA00001957"/>
    </source>
</evidence>
<dbReference type="InterPro" id="IPR025110">
    <property type="entry name" value="AMP-bd_C"/>
</dbReference>
<dbReference type="Gene3D" id="2.30.38.10">
    <property type="entry name" value="Luciferase, Domain 3"/>
    <property type="match status" value="1"/>
</dbReference>
<dbReference type="InterPro" id="IPR001031">
    <property type="entry name" value="Thioesterase"/>
</dbReference>
<evidence type="ECO:0000313" key="8">
    <source>
        <dbReference type="Proteomes" id="UP001596496"/>
    </source>
</evidence>
<dbReference type="InterPro" id="IPR006162">
    <property type="entry name" value="Ppantetheine_attach_site"/>
</dbReference>
<reference evidence="8" key="1">
    <citation type="journal article" date="2019" name="Int. J. Syst. Evol. Microbiol.">
        <title>The Global Catalogue of Microorganisms (GCM) 10K type strain sequencing project: providing services to taxonomists for standard genome sequencing and annotation.</title>
        <authorList>
            <consortium name="The Broad Institute Genomics Platform"/>
            <consortium name="The Broad Institute Genome Sequencing Center for Infectious Disease"/>
            <person name="Wu L."/>
            <person name="Ma J."/>
        </authorList>
    </citation>
    <scope>NUCLEOTIDE SEQUENCE [LARGE SCALE GENOMIC DNA]</scope>
    <source>
        <strain evidence="8">CECT 7649</strain>
    </source>
</reference>
<keyword evidence="5" id="KW-0812">Transmembrane</keyword>
<dbReference type="InterPro" id="IPR010071">
    <property type="entry name" value="AA_adenyl_dom"/>
</dbReference>
<feature type="transmembrane region" description="Helical" evidence="5">
    <location>
        <begin position="1772"/>
        <end position="1791"/>
    </location>
</feature>
<proteinExistence type="predicted"/>
<feature type="transmembrane region" description="Helical" evidence="5">
    <location>
        <begin position="1566"/>
        <end position="1588"/>
    </location>
</feature>
<feature type="region of interest" description="Disordered" evidence="4">
    <location>
        <begin position="1418"/>
        <end position="1471"/>
    </location>
</feature>
<dbReference type="Gene3D" id="1.10.1200.10">
    <property type="entry name" value="ACP-like"/>
    <property type="match status" value="1"/>
</dbReference>
<dbReference type="SUPFAM" id="SSF47336">
    <property type="entry name" value="ACP-like"/>
    <property type="match status" value="1"/>
</dbReference>
<dbReference type="InterPro" id="IPR001242">
    <property type="entry name" value="Condensation_dom"/>
</dbReference>
<feature type="transmembrane region" description="Helical" evidence="5">
    <location>
        <begin position="1746"/>
        <end position="1765"/>
    </location>
</feature>
<dbReference type="InterPro" id="IPR020806">
    <property type="entry name" value="PKS_PP-bd"/>
</dbReference>
<comment type="cofactor">
    <cofactor evidence="1">
        <name>pantetheine 4'-phosphate</name>
        <dbReference type="ChEBI" id="CHEBI:47942"/>
    </cofactor>
</comment>
<gene>
    <name evidence="7" type="ORF">ACFQSB_09475</name>
</gene>
<dbReference type="CDD" id="cd17646">
    <property type="entry name" value="A_NRPS_AB3403-like"/>
    <property type="match status" value="1"/>
</dbReference>
<dbReference type="InterPro" id="IPR020845">
    <property type="entry name" value="AMP-binding_CS"/>
</dbReference>
<keyword evidence="5" id="KW-0472">Membrane</keyword>
<dbReference type="Pfam" id="PF07690">
    <property type="entry name" value="MFS_1"/>
    <property type="match status" value="1"/>
</dbReference>
<dbReference type="NCBIfam" id="TIGR01733">
    <property type="entry name" value="AA-adenyl-dom"/>
    <property type="match status" value="1"/>
</dbReference>
<keyword evidence="5" id="KW-1133">Transmembrane helix</keyword>
<dbReference type="EMBL" id="JBHTCG010000005">
    <property type="protein sequence ID" value="MFC7382430.1"/>
    <property type="molecule type" value="Genomic_DNA"/>
</dbReference>
<dbReference type="PROSITE" id="PS00012">
    <property type="entry name" value="PHOSPHOPANTETHEINE"/>
    <property type="match status" value="1"/>
</dbReference>
<dbReference type="Pfam" id="PF00501">
    <property type="entry name" value="AMP-binding"/>
    <property type="match status" value="1"/>
</dbReference>
<feature type="transmembrane region" description="Helical" evidence="5">
    <location>
        <begin position="1594"/>
        <end position="1613"/>
    </location>
</feature>
<dbReference type="Gene3D" id="1.20.1250.20">
    <property type="entry name" value="MFS general substrate transporter like domains"/>
    <property type="match status" value="1"/>
</dbReference>
<dbReference type="SUPFAM" id="SSF53474">
    <property type="entry name" value="alpha/beta-Hydrolases"/>
    <property type="match status" value="1"/>
</dbReference>
<evidence type="ECO:0000313" key="7">
    <source>
        <dbReference type="EMBL" id="MFC7382430.1"/>
    </source>
</evidence>
<evidence type="ECO:0000256" key="5">
    <source>
        <dbReference type="SAM" id="Phobius"/>
    </source>
</evidence>
<protein>
    <submittedName>
        <fullName evidence="7">Amino acid adenylation domain-containing protein</fullName>
    </submittedName>
</protein>
<feature type="transmembrane region" description="Helical" evidence="5">
    <location>
        <begin position="1668"/>
        <end position="1687"/>
    </location>
</feature>
<dbReference type="Gene3D" id="3.30.559.30">
    <property type="entry name" value="Nonribosomal peptide synthetase, condensation domain"/>
    <property type="match status" value="1"/>
</dbReference>
<dbReference type="InterPro" id="IPR000873">
    <property type="entry name" value="AMP-dep_synth/lig_dom"/>
</dbReference>
<evidence type="ECO:0000259" key="6">
    <source>
        <dbReference type="PROSITE" id="PS50075"/>
    </source>
</evidence>
<dbReference type="InterPro" id="IPR029058">
    <property type="entry name" value="AB_hydrolase_fold"/>
</dbReference>
<comment type="caution">
    <text evidence="7">The sequence shown here is derived from an EMBL/GenBank/DDBJ whole genome shotgun (WGS) entry which is preliminary data.</text>
</comment>
<feature type="region of interest" description="Disordered" evidence="4">
    <location>
        <begin position="1"/>
        <end position="65"/>
    </location>
</feature>
<feature type="transmembrane region" description="Helical" evidence="5">
    <location>
        <begin position="1533"/>
        <end position="1554"/>
    </location>
</feature>
<dbReference type="InterPro" id="IPR045851">
    <property type="entry name" value="AMP-bd_C_sf"/>
</dbReference>
<dbReference type="Pfam" id="PF13193">
    <property type="entry name" value="AMP-binding_C"/>
    <property type="match status" value="1"/>
</dbReference>
<evidence type="ECO:0000256" key="2">
    <source>
        <dbReference type="ARBA" id="ARBA00022450"/>
    </source>
</evidence>
<dbReference type="Pfam" id="PF00668">
    <property type="entry name" value="Condensation"/>
    <property type="match status" value="1"/>
</dbReference>
<dbReference type="SUPFAM" id="SSF52777">
    <property type="entry name" value="CoA-dependent acyltransferases"/>
    <property type="match status" value="2"/>
</dbReference>